<dbReference type="CDD" id="cd04730">
    <property type="entry name" value="NPD_like"/>
    <property type="match status" value="1"/>
</dbReference>
<evidence type="ECO:0000256" key="4">
    <source>
        <dbReference type="SAM" id="MobiDB-lite"/>
    </source>
</evidence>
<keyword evidence="1" id="KW-0285">Flavoprotein</keyword>
<evidence type="ECO:0000313" key="5">
    <source>
        <dbReference type="EMBL" id="GGJ54539.1"/>
    </source>
</evidence>
<dbReference type="PANTHER" id="PTHR32332:SF33">
    <property type="entry name" value="NITRONATE MONOOXYGENASE DOMAIN-CONTAINING PROTEIN"/>
    <property type="match status" value="1"/>
</dbReference>
<accession>A0ABQ2DDM4</accession>
<dbReference type="Gene3D" id="3.20.20.70">
    <property type="entry name" value="Aldolase class I"/>
    <property type="match status" value="2"/>
</dbReference>
<reference evidence="6" key="1">
    <citation type="journal article" date="2019" name="Int. J. Syst. Evol. Microbiol.">
        <title>The Global Catalogue of Microorganisms (GCM) 10K type strain sequencing project: providing services to taxonomists for standard genome sequencing and annotation.</title>
        <authorList>
            <consortium name="The Broad Institute Genomics Platform"/>
            <consortium name="The Broad Institute Genome Sequencing Center for Infectious Disease"/>
            <person name="Wu L."/>
            <person name="Ma J."/>
        </authorList>
    </citation>
    <scope>NUCLEOTIDE SEQUENCE [LARGE SCALE GENOMIC DNA]</scope>
    <source>
        <strain evidence="6">JCM 14370</strain>
    </source>
</reference>
<dbReference type="InterPro" id="IPR004136">
    <property type="entry name" value="NMO"/>
</dbReference>
<feature type="compositionally biased region" description="Low complexity" evidence="4">
    <location>
        <begin position="9"/>
        <end position="20"/>
    </location>
</feature>
<dbReference type="Pfam" id="PF03060">
    <property type="entry name" value="NMO"/>
    <property type="match status" value="1"/>
</dbReference>
<comment type="caution">
    <text evidence="5">The sequence shown here is derived from an EMBL/GenBank/DDBJ whole genome shotgun (WGS) entry which is preliminary data.</text>
</comment>
<keyword evidence="3" id="KW-0560">Oxidoreductase</keyword>
<dbReference type="Proteomes" id="UP000632222">
    <property type="component" value="Unassembled WGS sequence"/>
</dbReference>
<organism evidence="5 6">
    <name type="scientific">Deinococcus roseus</name>
    <dbReference type="NCBI Taxonomy" id="392414"/>
    <lineage>
        <taxon>Bacteria</taxon>
        <taxon>Thermotogati</taxon>
        <taxon>Deinococcota</taxon>
        <taxon>Deinococci</taxon>
        <taxon>Deinococcales</taxon>
        <taxon>Deinococcaceae</taxon>
        <taxon>Deinococcus</taxon>
    </lineage>
</organism>
<protein>
    <submittedName>
        <fullName evidence="5">2-nitropropane dioxygenase</fullName>
    </submittedName>
</protein>
<keyword evidence="5" id="KW-0223">Dioxygenase</keyword>
<evidence type="ECO:0000313" key="6">
    <source>
        <dbReference type="Proteomes" id="UP000632222"/>
    </source>
</evidence>
<proteinExistence type="predicted"/>
<dbReference type="EMBL" id="BMOD01000030">
    <property type="protein sequence ID" value="GGJ54539.1"/>
    <property type="molecule type" value="Genomic_DNA"/>
</dbReference>
<evidence type="ECO:0000256" key="1">
    <source>
        <dbReference type="ARBA" id="ARBA00022630"/>
    </source>
</evidence>
<dbReference type="PANTHER" id="PTHR32332">
    <property type="entry name" value="2-NITROPROPANE DIOXYGENASE"/>
    <property type="match status" value="1"/>
</dbReference>
<evidence type="ECO:0000256" key="3">
    <source>
        <dbReference type="ARBA" id="ARBA00023002"/>
    </source>
</evidence>
<dbReference type="SUPFAM" id="SSF51412">
    <property type="entry name" value="Inosine monophosphate dehydrogenase (IMPDH)"/>
    <property type="match status" value="1"/>
</dbReference>
<keyword evidence="6" id="KW-1185">Reference proteome</keyword>
<gene>
    <name evidence="5" type="ORF">GCM10008938_45800</name>
</gene>
<dbReference type="GO" id="GO:0051213">
    <property type="term" value="F:dioxygenase activity"/>
    <property type="evidence" value="ECO:0007669"/>
    <property type="project" value="UniProtKB-KW"/>
</dbReference>
<dbReference type="InterPro" id="IPR013785">
    <property type="entry name" value="Aldolase_TIM"/>
</dbReference>
<sequence>MPHKGLLNSQPSPSSSPPSSDLRHAELPRIIQGGMGIAVSSWELARAVSQAGQLGVVSGTSLDTVMVRRLADGDPGGHIWRALQHFPDPDLARSIHQKHHRPGGRTAGTPYPVLPLRQNLEPSDLDLLTVMATFVEVWLAREGHTGKVGINLLTKIQTPTLPALYGAMLAGVDVVLMGAGIPRDIPEALERLSHGQAASIRLEGTDFRLEFDPQRAFGRHFPVQKPQFVPIVSAHTLAQMLFRSCPGGIQGFIVEGPTAGGHNAPARGKAQDEQGQPIYGERDRVDLGVLRDLGLPFWLAGGTGSPAGLQHALSEGARGIQVGTLFAYSQDSGLTSGLKKAALQQVQQGTLEVYTDARLSPTGFPFKSVQQAGTLSDPQVYEGRTRVCDLGYLRQTYTTPEGKVGFRCAAEPVDLYLSRGGKREDTVGRKCLCNTLFASVGLPQVRKGGEVEAPLLTAGDDLAHLKPFLDLYGVNYTARDVLNYLLQA</sequence>
<name>A0ABQ2DDM4_9DEIO</name>
<evidence type="ECO:0000256" key="2">
    <source>
        <dbReference type="ARBA" id="ARBA00022643"/>
    </source>
</evidence>
<feature type="region of interest" description="Disordered" evidence="4">
    <location>
        <begin position="1"/>
        <end position="22"/>
    </location>
</feature>
<dbReference type="RefSeq" id="WP_229684930.1">
    <property type="nucleotide sequence ID" value="NZ_BMOD01000030.1"/>
</dbReference>
<keyword evidence="2" id="KW-0288">FMN</keyword>